<dbReference type="RefSeq" id="WP_265351370.1">
    <property type="nucleotide sequence ID" value="NZ_JAMQPL010000002.1"/>
</dbReference>
<keyword evidence="4" id="KW-1185">Reference proteome</keyword>
<protein>
    <recommendedName>
        <fullName evidence="5">DUF559 domain-containing protein</fullName>
    </recommendedName>
</protein>
<dbReference type="Proteomes" id="UP001208540">
    <property type="component" value="Unassembled WGS sequence"/>
</dbReference>
<dbReference type="EMBL" id="JAMQPM010000002">
    <property type="protein sequence ID" value="MCW7526092.1"/>
    <property type="molecule type" value="Genomic_DNA"/>
</dbReference>
<accession>A0AAW5VJJ2</accession>
<evidence type="ECO:0000313" key="2">
    <source>
        <dbReference type="EMBL" id="MCW7529796.1"/>
    </source>
</evidence>
<evidence type="ECO:0008006" key="5">
    <source>
        <dbReference type="Google" id="ProtNLM"/>
    </source>
</evidence>
<evidence type="ECO:0000313" key="3">
    <source>
        <dbReference type="Proteomes" id="UP001208540"/>
    </source>
</evidence>
<reference evidence="2 4" key="1">
    <citation type="submission" date="2022-06" db="EMBL/GenBank/DDBJ databases">
        <title>Leptospira isolates from biofilms formed at urban environments.</title>
        <authorList>
            <person name="Ribeiro P.S."/>
            <person name="Sousa T."/>
            <person name="Carvalho N."/>
            <person name="Aburjaile F."/>
            <person name="Neves F."/>
            <person name="Oliveira D."/>
            <person name="Blanco L."/>
            <person name="Lima J."/>
            <person name="Costa F."/>
            <person name="Brenig B."/>
            <person name="Soares S."/>
            <person name="Ramos R."/>
            <person name="Goes-Neto A."/>
            <person name="Matiuzzi M."/>
            <person name="Azevedo V."/>
            <person name="Ristow P."/>
        </authorList>
    </citation>
    <scope>NUCLEOTIDE SEQUENCE</scope>
    <source>
        <strain evidence="1 4">VSF19</strain>
        <strain evidence="2">VSF20</strain>
    </source>
</reference>
<comment type="caution">
    <text evidence="2">The sequence shown here is derived from an EMBL/GenBank/DDBJ whole genome shotgun (WGS) entry which is preliminary data.</text>
</comment>
<evidence type="ECO:0000313" key="1">
    <source>
        <dbReference type="EMBL" id="MCW7526092.1"/>
    </source>
</evidence>
<gene>
    <name evidence="1" type="ORF">ND861_07035</name>
    <name evidence="2" type="ORF">ND862_06200</name>
</gene>
<name>A0AAW5VJJ2_9LEPT</name>
<organism evidence="2 3">
    <name type="scientific">Leptospira soteropolitanensis</name>
    <dbReference type="NCBI Taxonomy" id="2950025"/>
    <lineage>
        <taxon>Bacteria</taxon>
        <taxon>Pseudomonadati</taxon>
        <taxon>Spirochaetota</taxon>
        <taxon>Spirochaetia</taxon>
        <taxon>Leptospirales</taxon>
        <taxon>Leptospiraceae</taxon>
        <taxon>Leptospira</taxon>
    </lineage>
</organism>
<proteinExistence type="predicted"/>
<sequence length="119" mass="14298">MGYKRIGEGNIQEHNLYRELTKVIDPSKIKRWYRPKWLGGLELDFYFELDGKRYGIEYQGAQHVRPTDFFGGKKSFKKQIRRDVIKLNLCHNNGVKLLHCYFDEQIQNFINQKLLPHLR</sequence>
<dbReference type="Proteomes" id="UP001208912">
    <property type="component" value="Unassembled WGS sequence"/>
</dbReference>
<dbReference type="AlphaFoldDB" id="A0AAW5VJJ2"/>
<evidence type="ECO:0000313" key="4">
    <source>
        <dbReference type="Proteomes" id="UP001208912"/>
    </source>
</evidence>
<dbReference type="Gene3D" id="3.40.960.10">
    <property type="entry name" value="VSR Endonuclease"/>
    <property type="match status" value="1"/>
</dbReference>
<dbReference type="EMBL" id="JAMQPL010000002">
    <property type="protein sequence ID" value="MCW7529796.1"/>
    <property type="molecule type" value="Genomic_DNA"/>
</dbReference>